<dbReference type="PROSITE" id="PS50196">
    <property type="entry name" value="RANBD1"/>
    <property type="match status" value="3"/>
</dbReference>
<dbReference type="Pfam" id="PF00638">
    <property type="entry name" value="Ran_BP1"/>
    <property type="match status" value="3"/>
</dbReference>
<dbReference type="Proteomes" id="UP001634394">
    <property type="component" value="Unassembled WGS sequence"/>
</dbReference>
<keyword evidence="4" id="KW-0862">Zinc</keyword>
<dbReference type="EMBL" id="JBJQND010000010">
    <property type="protein sequence ID" value="KAL3864553.1"/>
    <property type="molecule type" value="Genomic_DNA"/>
</dbReference>
<feature type="compositionally biased region" description="Polar residues" evidence="7">
    <location>
        <begin position="1249"/>
        <end position="1270"/>
    </location>
</feature>
<name>A0ABD3VVK8_SINWO</name>
<keyword evidence="2" id="KW-0479">Metal-binding</keyword>
<dbReference type="InterPro" id="IPR045256">
    <property type="entry name" value="RanBP1_RanBD"/>
</dbReference>
<dbReference type="SUPFAM" id="SSF50729">
    <property type="entry name" value="PH domain-like"/>
    <property type="match status" value="3"/>
</dbReference>
<organism evidence="10 11">
    <name type="scientific">Sinanodonta woodiana</name>
    <name type="common">Chinese pond mussel</name>
    <name type="synonym">Anodonta woodiana</name>
    <dbReference type="NCBI Taxonomy" id="1069815"/>
    <lineage>
        <taxon>Eukaryota</taxon>
        <taxon>Metazoa</taxon>
        <taxon>Spiralia</taxon>
        <taxon>Lophotrochozoa</taxon>
        <taxon>Mollusca</taxon>
        <taxon>Bivalvia</taxon>
        <taxon>Autobranchia</taxon>
        <taxon>Heteroconchia</taxon>
        <taxon>Palaeoheterodonta</taxon>
        <taxon>Unionida</taxon>
        <taxon>Unionoidea</taxon>
        <taxon>Unionidae</taxon>
        <taxon>Unioninae</taxon>
        <taxon>Sinanodonta</taxon>
    </lineage>
</organism>
<feature type="repeat" description="TPR" evidence="6">
    <location>
        <begin position="63"/>
        <end position="96"/>
    </location>
</feature>
<feature type="region of interest" description="Disordered" evidence="7">
    <location>
        <begin position="1317"/>
        <end position="1347"/>
    </location>
</feature>
<dbReference type="Gene3D" id="4.10.1060.10">
    <property type="entry name" value="Zinc finger, RanBP2-type"/>
    <property type="match status" value="2"/>
</dbReference>
<feature type="domain" description="RanBP2-type" evidence="9">
    <location>
        <begin position="1822"/>
        <end position="1851"/>
    </location>
</feature>
<evidence type="ECO:0000259" key="9">
    <source>
        <dbReference type="PROSITE" id="PS50199"/>
    </source>
</evidence>
<evidence type="ECO:0000256" key="1">
    <source>
        <dbReference type="ARBA" id="ARBA00022553"/>
    </source>
</evidence>
<sequence>MAKMFKTKRDVDRHVNNLINKLKDEKEKSSRGYQFARLYFDVGEYETAKTYLMTFLNVRETVHQAHNLLGQIYEATGEKHKALDSYKRSLLIDESQKDIVLKVCELSCSLDLDTETSKSWLEKAQKLFPNHPTVFKLKEKLMETESNGDILGLERLILTELQANPEDVKLHIKLLRLYIKGREIDKAFDHATGTEKARTFARSLEWYECITNVYKVYEDQHNCAGNTRFYTQMLWALSNLVHLRLVNSNRDMVNCSKALHQLDVALLEALKGCSRQTGAEWEEVLDEMQGQFFFHTANFLLKRAQKDQMSWKDASSFVSVCYLISANFPAVNPKASWYIQLPRDRKEFYEQLMKVGNYRLSQGGHMLRSLCQHQEGDIWARRLQQQLCNVRCKDALYSIIFSQPDIRNAKDSSYLVQTDVFTTTSLEVPSCTLLASYDQESYKLFPDDLNQLVWLALQHYSVRDDTQPDYGFQIFQKLKFSKPDFKNSDPGSLSQLDTLVFFFATVKWVAMQQQHMKQTIYPITDKPDLLPACISPPMCTKDQCDWWSAVYKMDTNTASQSDRIWSTVIRGLQTIRMIPPHRLPIQILFHVAHTLEERAKSIDAYSEEGHLPDTRLQAVLARASFYWRETMSILEKLERDDHVPMPKESLFPDNSVPDTAQLQKMIEQTKFALAMVAMREGKFEEAVKGFDGASSPWASYHTAKIYTQLAAQCSSGNKNGNASHDEGNFQMLVLLNKARNALYITQERIGQDKQHELYSVVSQEMDDVESRIMRTESGDTLVDSLVSLATSNYSTAESDVGSELDRQSPCDQEPVILAALQSSRDISGFNAVENHSVRMKPSPIRFDIELKSLERRMVKFEEVFTKSNERFLDILEDLKTALKECTGVNKAIWEAMQAQKLTPPAPPCDMGAIPQHPVPPRSHQMMMGPGFPPHPASQQSYGIQSNASYMSQYGHPFSGYYGPQRGMQPPVGFGSSIQSQRGMLHQLSEEEDSYIMDGEYYEDHGNDLQDSYQTPDSSLVQDWPFGHKAGLEGKSTITYLPSGRGGQQSSSGYFANAYRGQSLQYGYPQQVSPGPAMPGPGYFSRPSAVPNPVTSQIQTTQQPPNALMSAFGQATAGNPGTAATSEPSAASSSVSAPNVTMPPNAVAGPSLLVKPKLIPTSLDVPVPKTTAQQEPAKTTSVFASVVKVATTQQSDGLTQSSVTGSGNIPTFVQQMSGGQGQASLLLSALVAKHEQQQSQQDSKQMQVSAASITQIPQKPVETPTTKEQTPSKTIFGGLVFTSTPVVAEKRAEIERPKASPVSKSPVVTTPAVNPFAGFSLTPSRPSTSQPTTITNKSNEGAGDAKVPQSQVSNTSYILGQCSSAATLSFGSNLAQDPNAFRAKENFTGFKGAGQQLFGSASPHTNDKSPAAKGGHSLAAGHDEEHVEEYEPNVDFKPIVPLPDLVEVKTGEEDEEKLFGERAKLFRFDKESNQWKERGIGEIKILQHKVSKRVRILMRREQVLKLCANHHITKDMKLTQMPTSDRAWCWVAPDYAEEEMKLEKFAVKLKTVESAESFKKIFESCQETLSHTGKDDPSSRIQGQETESKQNAKTGGGKLSDVFKVKAGSWKCNGCLIVNEENVPKCPCCNTNKPGVKPEETSHIGKDEPSSRNQVQGIAKETESKQNAKTGGKLSDIFKVQAGSWKCNGCLIINQENVLKCPCCNTNKPGVKPEEIKDTKKPENKFSIRASESGFNLPQTSQAQANTQFTFGMASTGTFRFGDTGNSSSAPSMQNAEFKFGNTTKPAFQFGGQTSDVTKTETAIKTEKKDVDAKESEVIFQEKSGMWKCDGCRVNNGPETNTCLHCGGLKSGVKDNPGKVDSIGASEFSICGKADTSKLTFEGKPSTFTFGTPASVQQGSSHEREKMSEMSAFKQAVFTFAISNAGSTSTPVKSDGFKFMLPVSFSTSKTESSSTSTENPFKFTFSMTPVSKSPGVASPQSPEDSFYVNREGEDSHICFEPIVQLPEKVDLKTGEEDEDVLFEHKAKLFRFTDGQWKERGIGNIKILLNKTVQKARVLMRREHIYKICCNHYITPELDLKPMPQSKGKAWIWFAMDFTDGDPKPEQLCVKFMQLETASKFKEIFDEAKGILNLMKSKSSPASTRVIAKDSSDNDDVVFVSEEVASPDEVQKARSFLLPDNFYLYKRCPPCPGCPGCEDYVPPQNPAAGSQEESRISSTGASDTFIPKISTAKDEEKQDTAEKEKTGEGPYLGLFSGSAASGISFASLAAKSGDSGYAFGRQPGSEGKPFHFTGAGQKLFGGMGAEKGEEEENEEGDEEVAQGEEIHFEPLVPLPALIEVKTGEEDDDVLFNSRAKLFRYEKELNQWKERGIGEMKILKNKISGTYRLLLRREQVFKLACNHRLTPELALKPMETSETSFCWTAYDFSEGDGKIEQFAVKFKNIEIAKEFKGKVDSCQEELRAKEDAKTTADIQSGAEIESIGASTSPPKPQRSQSILATLLTEDTDLNN</sequence>
<feature type="compositionally biased region" description="Low complexity" evidence="7">
    <location>
        <begin position="1122"/>
        <end position="1136"/>
    </location>
</feature>
<evidence type="ECO:0000256" key="5">
    <source>
        <dbReference type="PROSITE-ProRule" id="PRU00322"/>
    </source>
</evidence>
<dbReference type="InterPro" id="IPR045255">
    <property type="entry name" value="RanBP1-like"/>
</dbReference>
<feature type="compositionally biased region" description="Polar residues" evidence="7">
    <location>
        <begin position="1092"/>
        <end position="1104"/>
    </location>
</feature>
<feature type="domain" description="RanBP2-type" evidence="9">
    <location>
        <begin position="1680"/>
        <end position="1709"/>
    </location>
</feature>
<feature type="region of interest" description="Disordered" evidence="7">
    <location>
        <begin position="1398"/>
        <end position="1429"/>
    </location>
</feature>
<feature type="region of interest" description="Disordered" evidence="7">
    <location>
        <begin position="2203"/>
        <end position="2247"/>
    </location>
</feature>
<evidence type="ECO:0000256" key="3">
    <source>
        <dbReference type="ARBA" id="ARBA00022771"/>
    </source>
</evidence>
<feature type="region of interest" description="Disordered" evidence="7">
    <location>
        <begin position="1568"/>
        <end position="1596"/>
    </location>
</feature>
<dbReference type="InterPro" id="IPR019734">
    <property type="entry name" value="TPR_rpt"/>
</dbReference>
<dbReference type="FunFam" id="1.25.40.10:FF:000582">
    <property type="entry name" value="E3 SUMO-protein ligase RanBP2"/>
    <property type="match status" value="1"/>
</dbReference>
<dbReference type="PROSITE" id="PS50005">
    <property type="entry name" value="TPR"/>
    <property type="match status" value="1"/>
</dbReference>
<feature type="compositionally biased region" description="Basic and acidic residues" evidence="7">
    <location>
        <begin position="2229"/>
        <end position="2245"/>
    </location>
</feature>
<evidence type="ECO:0000313" key="10">
    <source>
        <dbReference type="EMBL" id="KAL3864553.1"/>
    </source>
</evidence>
<evidence type="ECO:0000256" key="4">
    <source>
        <dbReference type="ARBA" id="ARBA00022833"/>
    </source>
</evidence>
<dbReference type="SUPFAM" id="SSF48452">
    <property type="entry name" value="TPR-like"/>
    <property type="match status" value="1"/>
</dbReference>
<feature type="region of interest" description="Disordered" evidence="7">
    <location>
        <begin position="1072"/>
        <end position="1141"/>
    </location>
</feature>
<feature type="region of interest" description="Disordered" evidence="7">
    <location>
        <begin position="2463"/>
        <end position="2508"/>
    </location>
</feature>
<dbReference type="GO" id="GO:0008270">
    <property type="term" value="F:zinc ion binding"/>
    <property type="evidence" value="ECO:0007669"/>
    <property type="project" value="UniProtKB-KW"/>
</dbReference>
<dbReference type="PROSITE" id="PS01358">
    <property type="entry name" value="ZF_RANBP2_1"/>
    <property type="match status" value="3"/>
</dbReference>
<accession>A0ABD3VVK8</accession>
<dbReference type="Gene3D" id="2.30.29.30">
    <property type="entry name" value="Pleckstrin-homology domain (PH domain)/Phosphotyrosine-binding domain (PTB)"/>
    <property type="match status" value="3"/>
</dbReference>
<dbReference type="CDD" id="cd13179">
    <property type="entry name" value="RanBD_RanBP1"/>
    <property type="match status" value="1"/>
</dbReference>
<dbReference type="InterPro" id="IPR000156">
    <property type="entry name" value="Ran_bind_dom"/>
</dbReference>
<evidence type="ECO:0000256" key="7">
    <source>
        <dbReference type="SAM" id="MobiDB-lite"/>
    </source>
</evidence>
<dbReference type="Pfam" id="PF00641">
    <property type="entry name" value="Zn_ribbon_RanBP"/>
    <property type="match status" value="1"/>
</dbReference>
<dbReference type="InterPro" id="IPR001876">
    <property type="entry name" value="Znf_RanBP2"/>
</dbReference>
<comment type="caution">
    <text evidence="10">The sequence shown here is derived from an EMBL/GenBank/DDBJ whole genome shotgun (WGS) entry which is preliminary data.</text>
</comment>
<dbReference type="PROSITE" id="PS50199">
    <property type="entry name" value="ZF_RANBP2_2"/>
    <property type="match status" value="3"/>
</dbReference>
<dbReference type="SMART" id="SM00028">
    <property type="entry name" value="TPR"/>
    <property type="match status" value="1"/>
</dbReference>
<dbReference type="SMART" id="SM00160">
    <property type="entry name" value="RanBD"/>
    <property type="match status" value="3"/>
</dbReference>
<keyword evidence="1" id="KW-0597">Phosphoprotein</keyword>
<keyword evidence="11" id="KW-1185">Reference proteome</keyword>
<feature type="region of interest" description="Disordered" evidence="7">
    <location>
        <begin position="1236"/>
        <end position="1270"/>
    </location>
</feature>
<dbReference type="InterPro" id="IPR011993">
    <property type="entry name" value="PH-like_dom_sf"/>
</dbReference>
<dbReference type="FunFam" id="2.30.29.30:FF:000018">
    <property type="entry name" value="E3 SUMO-protein ligase RanBP2"/>
    <property type="match status" value="3"/>
</dbReference>
<feature type="domain" description="RanBD1" evidence="8">
    <location>
        <begin position="2325"/>
        <end position="2461"/>
    </location>
</feature>
<evidence type="ECO:0000313" key="11">
    <source>
        <dbReference type="Proteomes" id="UP001634394"/>
    </source>
</evidence>
<gene>
    <name evidence="10" type="ORF">ACJMK2_006225</name>
</gene>
<proteinExistence type="predicted"/>
<evidence type="ECO:0000256" key="6">
    <source>
        <dbReference type="PROSITE-ProRule" id="PRU00339"/>
    </source>
</evidence>
<feature type="domain" description="RanBD1" evidence="8">
    <location>
        <begin position="1434"/>
        <end position="1570"/>
    </location>
</feature>
<dbReference type="PANTHER" id="PTHR23138:SF87">
    <property type="entry name" value="E3 SUMO-PROTEIN LIGASE RANBP2"/>
    <property type="match status" value="1"/>
</dbReference>
<keyword evidence="3 5" id="KW-0863">Zinc-finger</keyword>
<evidence type="ECO:0000259" key="8">
    <source>
        <dbReference type="PROSITE" id="PS50196"/>
    </source>
</evidence>
<protein>
    <recommendedName>
        <fullName evidence="12">E3 SUMO-protein ligase RanBP2</fullName>
    </recommendedName>
</protein>
<dbReference type="Pfam" id="PF13181">
    <property type="entry name" value="TPR_8"/>
    <property type="match status" value="1"/>
</dbReference>
<keyword evidence="6" id="KW-0802">TPR repeat</keyword>
<evidence type="ECO:0000256" key="2">
    <source>
        <dbReference type="ARBA" id="ARBA00022723"/>
    </source>
</evidence>
<feature type="compositionally biased region" description="Polar residues" evidence="7">
    <location>
        <begin position="2481"/>
        <end position="2496"/>
    </location>
</feature>
<feature type="domain" description="RanBP2-type" evidence="9">
    <location>
        <begin position="1605"/>
        <end position="1634"/>
    </location>
</feature>
<dbReference type="PANTHER" id="PTHR23138">
    <property type="entry name" value="RAN BINDING PROTEIN"/>
    <property type="match status" value="1"/>
</dbReference>
<feature type="compositionally biased region" description="Low complexity" evidence="7">
    <location>
        <begin position="1236"/>
        <end position="1248"/>
    </location>
</feature>
<dbReference type="InterPro" id="IPR011990">
    <property type="entry name" value="TPR-like_helical_dom_sf"/>
</dbReference>
<feature type="domain" description="RanBD1" evidence="8">
    <location>
        <begin position="1997"/>
        <end position="2127"/>
    </location>
</feature>
<reference evidence="10 11" key="1">
    <citation type="submission" date="2024-11" db="EMBL/GenBank/DDBJ databases">
        <title>Chromosome-level genome assembly of the freshwater bivalve Anodonta woodiana.</title>
        <authorList>
            <person name="Chen X."/>
        </authorList>
    </citation>
    <scope>NUCLEOTIDE SEQUENCE [LARGE SCALE GENOMIC DNA]</scope>
    <source>
        <strain evidence="10">MN2024</strain>
        <tissue evidence="10">Gills</tissue>
    </source>
</reference>
<evidence type="ECO:0008006" key="12">
    <source>
        <dbReference type="Google" id="ProtNLM"/>
    </source>
</evidence>
<dbReference type="SMART" id="SM00547">
    <property type="entry name" value="ZnF_RBZ"/>
    <property type="match status" value="3"/>
</dbReference>
<dbReference type="CDD" id="cd13176">
    <property type="entry name" value="RanBD_RanBP2-like"/>
    <property type="match status" value="1"/>
</dbReference>
<feature type="compositionally biased region" description="Low complexity" evidence="7">
    <location>
        <begin position="1321"/>
        <end position="1334"/>
    </location>
</feature>
<dbReference type="Gene3D" id="1.25.40.10">
    <property type="entry name" value="Tetratricopeptide repeat domain"/>
    <property type="match status" value="1"/>
</dbReference>
<feature type="compositionally biased region" description="Polar residues" evidence="7">
    <location>
        <begin position="1578"/>
        <end position="1592"/>
    </location>
</feature>